<accession>A0A5S9QQR5</accession>
<dbReference type="EMBL" id="CACSIP010000018">
    <property type="protein sequence ID" value="CAA0120933.1"/>
    <property type="molecule type" value="Genomic_DNA"/>
</dbReference>
<evidence type="ECO:0000313" key="1">
    <source>
        <dbReference type="EMBL" id="CAA0120933.1"/>
    </source>
</evidence>
<dbReference type="OrthoDB" id="4762888at2"/>
<keyword evidence="2" id="KW-1185">Reference proteome</keyword>
<dbReference type="Proteomes" id="UP000430146">
    <property type="component" value="Unassembled WGS sequence"/>
</dbReference>
<dbReference type="RefSeq" id="WP_159230919.1">
    <property type="nucleotide sequence ID" value="NZ_CACSIP010000018.1"/>
</dbReference>
<protein>
    <submittedName>
        <fullName evidence="1">Uncharacterized protein</fullName>
    </submittedName>
</protein>
<proteinExistence type="predicted"/>
<dbReference type="AlphaFoldDB" id="A0A5S9QQR5"/>
<sequence>MLQLHINGSVFDLAEDHSVADVFNFLNNYPEEQDGQVWLKLADGRNVHFQFDGQPTFAVVVPEGYMPEGLKVSSQP</sequence>
<name>A0A5S9QQR5_MYCVN</name>
<reference evidence="1 2" key="1">
    <citation type="submission" date="2019-11" db="EMBL/GenBank/DDBJ databases">
        <authorList>
            <person name="Holert J."/>
        </authorList>
    </citation>
    <scope>NUCLEOTIDE SEQUENCE [LARGE SCALE GENOMIC DNA]</scope>
    <source>
        <strain evidence="1">BC8_1</strain>
    </source>
</reference>
<evidence type="ECO:0000313" key="2">
    <source>
        <dbReference type="Proteomes" id="UP000430146"/>
    </source>
</evidence>
<gene>
    <name evidence="1" type="ORF">AELLOGFF_04313</name>
</gene>
<organism evidence="1 2">
    <name type="scientific">Mycolicibacterium vanbaalenii</name>
    <name type="common">Mycobacterium vanbaalenii</name>
    <dbReference type="NCBI Taxonomy" id="110539"/>
    <lineage>
        <taxon>Bacteria</taxon>
        <taxon>Bacillati</taxon>
        <taxon>Actinomycetota</taxon>
        <taxon>Actinomycetes</taxon>
        <taxon>Mycobacteriales</taxon>
        <taxon>Mycobacteriaceae</taxon>
        <taxon>Mycolicibacterium</taxon>
    </lineage>
</organism>